<protein>
    <recommendedName>
        <fullName evidence="10">Pyruvate formate-lyase-activating enzyme</fullName>
        <ecNumber evidence="10">1.97.1.4</ecNumber>
    </recommendedName>
</protein>
<proteinExistence type="inferred from homology"/>
<name>A0AAU7F951_9NEIS</name>
<comment type="subcellular location">
    <subcellularLocation>
        <location evidence="10">Cytoplasm</location>
    </subcellularLocation>
</comment>
<evidence type="ECO:0000256" key="1">
    <source>
        <dbReference type="ARBA" id="ARBA00002918"/>
    </source>
</evidence>
<reference evidence="12" key="1">
    <citation type="submission" date="2024-05" db="EMBL/GenBank/DDBJ databases">
        <authorList>
            <person name="Yang L."/>
            <person name="Pan L."/>
        </authorList>
    </citation>
    <scope>NUCLEOTIDE SEQUENCE</scope>
    <source>
        <strain evidence="12">FCG-7</strain>
    </source>
</reference>
<comment type="function">
    <text evidence="1">Activation of pyruvate formate-lyase 1 under anaerobic conditions by generation of an organic free radical, using S-adenosylmethionine and reduced flavodoxin as cosubstrates to produce 5'-deoxy-adenosine.</text>
</comment>
<comment type="function">
    <text evidence="10">Activation of pyruvate formate-lyase under anaerobic conditions by generation of an organic free radical, using S-adenosylmethionine and reduced flavodoxin as cosubstrates to produce 5'-deoxy-adenosine.</text>
</comment>
<dbReference type="KEGG" id="cmav:ABHF33_16850"/>
<comment type="cofactor">
    <cofactor evidence="10">
        <name>[4Fe-4S] cluster</name>
        <dbReference type="ChEBI" id="CHEBI:49883"/>
    </cofactor>
    <text evidence="10">Binds 1 [4Fe-4S] cluster. The cluster is coordinated with 3 cysteines and an exchangeable S-adenosyl-L-methionine.</text>
</comment>
<organism evidence="12">
    <name type="scientific">Chitinibacter mangrovi</name>
    <dbReference type="NCBI Taxonomy" id="3153927"/>
    <lineage>
        <taxon>Bacteria</taxon>
        <taxon>Pseudomonadati</taxon>
        <taxon>Pseudomonadota</taxon>
        <taxon>Betaproteobacteria</taxon>
        <taxon>Neisseriales</taxon>
        <taxon>Chitinibacteraceae</taxon>
        <taxon>Chitinibacter</taxon>
    </lineage>
</organism>
<dbReference type="InterPro" id="IPR007197">
    <property type="entry name" value="rSAM"/>
</dbReference>
<dbReference type="SFLD" id="SFLDG01066">
    <property type="entry name" value="organic_radical-activating_enz"/>
    <property type="match status" value="1"/>
</dbReference>
<dbReference type="InterPro" id="IPR013785">
    <property type="entry name" value="Aldolase_TIM"/>
</dbReference>
<keyword evidence="12" id="KW-0670">Pyruvate</keyword>
<evidence type="ECO:0000256" key="6">
    <source>
        <dbReference type="ARBA" id="ARBA00022723"/>
    </source>
</evidence>
<dbReference type="SFLD" id="SFLDS00029">
    <property type="entry name" value="Radical_SAM"/>
    <property type="match status" value="1"/>
</dbReference>
<dbReference type="GO" id="GO:0051539">
    <property type="term" value="F:4 iron, 4 sulfur cluster binding"/>
    <property type="evidence" value="ECO:0007669"/>
    <property type="project" value="UniProtKB-UniRule"/>
</dbReference>
<evidence type="ECO:0000313" key="12">
    <source>
        <dbReference type="EMBL" id="XBM00696.1"/>
    </source>
</evidence>
<dbReference type="EMBL" id="CP157355">
    <property type="protein sequence ID" value="XBM00696.1"/>
    <property type="molecule type" value="Genomic_DNA"/>
</dbReference>
<comment type="catalytic activity">
    <reaction evidence="10">
        <text>glycyl-[formate C-acetyltransferase] + reduced [flavodoxin] + S-adenosyl-L-methionine = glycin-2-yl radical-[formate C-acetyltransferase] + semiquinone [flavodoxin] + 5'-deoxyadenosine + L-methionine + H(+)</text>
        <dbReference type="Rhea" id="RHEA:19225"/>
        <dbReference type="Rhea" id="RHEA-COMP:10622"/>
        <dbReference type="Rhea" id="RHEA-COMP:12190"/>
        <dbReference type="Rhea" id="RHEA-COMP:12191"/>
        <dbReference type="Rhea" id="RHEA-COMP:14480"/>
        <dbReference type="ChEBI" id="CHEBI:15378"/>
        <dbReference type="ChEBI" id="CHEBI:17319"/>
        <dbReference type="ChEBI" id="CHEBI:29947"/>
        <dbReference type="ChEBI" id="CHEBI:32722"/>
        <dbReference type="ChEBI" id="CHEBI:57618"/>
        <dbReference type="ChEBI" id="CHEBI:57844"/>
        <dbReference type="ChEBI" id="CHEBI:59789"/>
        <dbReference type="ChEBI" id="CHEBI:140311"/>
        <dbReference type="EC" id="1.97.1.4"/>
    </reaction>
</comment>
<dbReference type="AlphaFoldDB" id="A0AAU7F951"/>
<dbReference type="Pfam" id="PF13353">
    <property type="entry name" value="Fer4_12"/>
    <property type="match status" value="1"/>
</dbReference>
<keyword evidence="9 10" id="KW-0411">Iron-sulfur</keyword>
<dbReference type="CDD" id="cd01335">
    <property type="entry name" value="Radical_SAM"/>
    <property type="match status" value="1"/>
</dbReference>
<dbReference type="SUPFAM" id="SSF102114">
    <property type="entry name" value="Radical SAM enzymes"/>
    <property type="match status" value="1"/>
</dbReference>
<keyword evidence="7 10" id="KW-0560">Oxidoreductase</keyword>
<accession>A0AAU7F951</accession>
<keyword evidence="8 10" id="KW-0408">Iron</keyword>
<keyword evidence="4" id="KW-0119">Carbohydrate metabolism</keyword>
<dbReference type="PANTHER" id="PTHR30352">
    <property type="entry name" value="PYRUVATE FORMATE-LYASE-ACTIVATING ENZYME"/>
    <property type="match status" value="1"/>
</dbReference>
<dbReference type="Gene3D" id="3.20.20.70">
    <property type="entry name" value="Aldolase class I"/>
    <property type="match status" value="1"/>
</dbReference>
<keyword evidence="5 10" id="KW-0949">S-adenosyl-L-methionine</keyword>
<dbReference type="InterPro" id="IPR012838">
    <property type="entry name" value="PFL1_activating"/>
</dbReference>
<dbReference type="GO" id="GO:0046872">
    <property type="term" value="F:metal ion binding"/>
    <property type="evidence" value="ECO:0007669"/>
    <property type="project" value="UniProtKB-UniRule"/>
</dbReference>
<evidence type="ECO:0000256" key="8">
    <source>
        <dbReference type="ARBA" id="ARBA00023004"/>
    </source>
</evidence>
<dbReference type="PROSITE" id="PS51918">
    <property type="entry name" value="RADICAL_SAM"/>
    <property type="match status" value="1"/>
</dbReference>
<dbReference type="NCBIfam" id="TIGR02493">
    <property type="entry name" value="PFLA"/>
    <property type="match status" value="1"/>
</dbReference>
<evidence type="ECO:0000256" key="10">
    <source>
        <dbReference type="RuleBase" id="RU362053"/>
    </source>
</evidence>
<keyword evidence="3 10" id="KW-0004">4Fe-4S</keyword>
<dbReference type="GO" id="GO:0006006">
    <property type="term" value="P:glucose metabolic process"/>
    <property type="evidence" value="ECO:0007669"/>
    <property type="project" value="UniProtKB-KW"/>
</dbReference>
<dbReference type="PROSITE" id="PS01087">
    <property type="entry name" value="RADICAL_ACTIVATING"/>
    <property type="match status" value="1"/>
</dbReference>
<evidence type="ECO:0000256" key="3">
    <source>
        <dbReference type="ARBA" id="ARBA00022485"/>
    </source>
</evidence>
<keyword evidence="6 10" id="KW-0479">Metal-binding</keyword>
<gene>
    <name evidence="12" type="primary">pflA</name>
    <name evidence="12" type="ORF">ABHF33_16850</name>
</gene>
<keyword evidence="4" id="KW-0313">Glucose metabolism</keyword>
<dbReference type="RefSeq" id="WP_348945035.1">
    <property type="nucleotide sequence ID" value="NZ_CP157355.1"/>
</dbReference>
<evidence type="ECO:0000256" key="4">
    <source>
        <dbReference type="ARBA" id="ARBA00022526"/>
    </source>
</evidence>
<evidence type="ECO:0000256" key="9">
    <source>
        <dbReference type="ARBA" id="ARBA00023014"/>
    </source>
</evidence>
<dbReference type="InterPro" id="IPR058240">
    <property type="entry name" value="rSAM_sf"/>
</dbReference>
<evidence type="ECO:0000256" key="7">
    <source>
        <dbReference type="ARBA" id="ARBA00023002"/>
    </source>
</evidence>
<dbReference type="EC" id="1.97.1.4" evidence="10"/>
<dbReference type="PANTHER" id="PTHR30352:SF5">
    <property type="entry name" value="PYRUVATE FORMATE-LYASE 1-ACTIVATING ENZYME"/>
    <property type="match status" value="1"/>
</dbReference>
<dbReference type="GO" id="GO:0043365">
    <property type="term" value="F:[formate-C-acetyltransferase]-activating enzyme activity"/>
    <property type="evidence" value="ECO:0007669"/>
    <property type="project" value="UniProtKB-UniRule"/>
</dbReference>
<dbReference type="InterPro" id="IPR034457">
    <property type="entry name" value="Organic_radical-activating"/>
</dbReference>
<evidence type="ECO:0000256" key="5">
    <source>
        <dbReference type="ARBA" id="ARBA00022691"/>
    </source>
</evidence>
<feature type="domain" description="Radical SAM core" evidence="11">
    <location>
        <begin position="41"/>
        <end position="268"/>
    </location>
</feature>
<keyword evidence="10" id="KW-0963">Cytoplasm</keyword>
<evidence type="ECO:0000259" key="11">
    <source>
        <dbReference type="PROSITE" id="PS51918"/>
    </source>
</evidence>
<evidence type="ECO:0000256" key="2">
    <source>
        <dbReference type="ARBA" id="ARBA00009777"/>
    </source>
</evidence>
<dbReference type="InterPro" id="IPR001989">
    <property type="entry name" value="Radical_activat_CS"/>
</dbReference>
<comment type="similarity">
    <text evidence="2 10">Belongs to the organic radical-activating enzymes family.</text>
</comment>
<dbReference type="GO" id="GO:0005737">
    <property type="term" value="C:cytoplasm"/>
    <property type="evidence" value="ECO:0007669"/>
    <property type="project" value="UniProtKB-SubCell"/>
</dbReference>
<sequence length="273" mass="30655">MTPIELIEQPGKPLGEIVPAAFDADGKQFGYVHSIETGAAVDGPGMRFALFVSGCQFRCLYCHNPDTWKLHTGKPWTVDAIVAEIGKYASFLRVAGGLTISGGEPLMQAHFIGEIFRRAKQEMRLHTALDTQGFLAAHLPDAYFDNIDLVLLDIKQMNPEKYEALTGKPLQPTLDFAQRLFKMGKKIWLRYVLVPGWSDDEADVQKLADYLAQLNQAYPGVLERVEVLPFHKMGENKWAELGLKYELGDTKPPSTELTHRVREQFRAQGIFCC</sequence>